<dbReference type="GO" id="GO:0043565">
    <property type="term" value="F:sequence-specific DNA binding"/>
    <property type="evidence" value="ECO:0007669"/>
    <property type="project" value="InterPro"/>
</dbReference>
<proteinExistence type="predicted"/>
<dbReference type="Gene3D" id="1.20.58.2140">
    <property type="match status" value="1"/>
</dbReference>
<feature type="binding site" evidence="1">
    <location>
        <position position="88"/>
    </location>
    <ligand>
        <name>Mg(2+)</name>
        <dbReference type="ChEBI" id="CHEBI:18420"/>
    </ligand>
</feature>
<reference evidence="2" key="1">
    <citation type="journal article" date="2014" name="Genome Biol. Evol.">
        <title>Pangenome evidence for extensive interdomain horizontal transfer affecting lineage core and shell genes in uncultured planktonic thaumarchaeota and euryarchaeota.</title>
        <authorList>
            <person name="Deschamps P."/>
            <person name="Zivanovic Y."/>
            <person name="Moreira D."/>
            <person name="Rodriguez-Valera F."/>
            <person name="Lopez-Garcia P."/>
        </authorList>
    </citation>
    <scope>NUCLEOTIDE SEQUENCE</scope>
</reference>
<name>A0A075H072_9ARCH</name>
<evidence type="ECO:0000313" key="2">
    <source>
        <dbReference type="EMBL" id="AIF08530.1"/>
    </source>
</evidence>
<organism evidence="2">
    <name type="scientific">uncultured marine thaumarchaeote KM3_31_E07</name>
    <dbReference type="NCBI Taxonomy" id="1456118"/>
    <lineage>
        <taxon>Archaea</taxon>
        <taxon>Nitrososphaerota</taxon>
        <taxon>environmental samples</taxon>
    </lineage>
</organism>
<sequence>MNITGLEGSIDTITTDLKNMEERREKLIKGTRDVILLCSKSIVALHNGKYENSLQQTGKAKELLDELRHTAKEDLYRYLISAETELVEANALQTITSTSNIPSMQILNVHGNSYIFGLLDCVGELKRLVYDKMRNGKSDDAKNLFVIMEQIYIILYPLAVYDNIIKGVRRKLDVARILIEDTRAAITEDTRRLTMLDAIDRLHSTLSKGV</sequence>
<feature type="binding site" evidence="1">
    <location>
        <position position="124"/>
    </location>
    <ligand>
        <name>Mg(2+)</name>
        <dbReference type="ChEBI" id="CHEBI:18420"/>
    </ligand>
</feature>
<dbReference type="AlphaFoldDB" id="A0A075H072"/>
<keyword evidence="1" id="KW-0460">Magnesium</keyword>
<dbReference type="GO" id="GO:0046872">
    <property type="term" value="F:metal ion binding"/>
    <property type="evidence" value="ECO:0007669"/>
    <property type="project" value="UniProtKB-KW"/>
</dbReference>
<dbReference type="CDD" id="cd14820">
    <property type="entry name" value="TRAX"/>
    <property type="match status" value="1"/>
</dbReference>
<keyword evidence="1" id="KW-0479">Metal-binding</keyword>
<dbReference type="Pfam" id="PF01997">
    <property type="entry name" value="Translin"/>
    <property type="match status" value="1"/>
</dbReference>
<protein>
    <submittedName>
        <fullName evidence="2">RNA-binding protein</fullName>
    </submittedName>
</protein>
<dbReference type="EMBL" id="KF900834">
    <property type="protein sequence ID" value="AIF08530.1"/>
    <property type="molecule type" value="Genomic_DNA"/>
</dbReference>
<dbReference type="InterPro" id="IPR002848">
    <property type="entry name" value="Translin_fam"/>
</dbReference>
<dbReference type="InterPro" id="IPR036081">
    <property type="entry name" value="Translin_sf"/>
</dbReference>
<dbReference type="SUPFAM" id="SSF74784">
    <property type="entry name" value="Translin"/>
    <property type="match status" value="1"/>
</dbReference>
<accession>A0A075H072</accession>
<evidence type="ECO:0000256" key="1">
    <source>
        <dbReference type="PIRSR" id="PIRSR602848-1"/>
    </source>
</evidence>